<feature type="region of interest" description="Disordered" evidence="1">
    <location>
        <begin position="1"/>
        <end position="21"/>
    </location>
</feature>
<dbReference type="AlphaFoldDB" id="A0A2H1KN22"/>
<evidence type="ECO:0000256" key="1">
    <source>
        <dbReference type="SAM" id="MobiDB-lite"/>
    </source>
</evidence>
<organism evidence="2 3">
    <name type="scientific">Brevibacterium aurantiacum</name>
    <dbReference type="NCBI Taxonomy" id="273384"/>
    <lineage>
        <taxon>Bacteria</taxon>
        <taxon>Bacillati</taxon>
        <taxon>Actinomycetota</taxon>
        <taxon>Actinomycetes</taxon>
        <taxon>Micrococcales</taxon>
        <taxon>Brevibacteriaceae</taxon>
        <taxon>Brevibacterium</taxon>
    </lineage>
</organism>
<evidence type="ECO:0008006" key="4">
    <source>
        <dbReference type="Google" id="ProtNLM"/>
    </source>
</evidence>
<accession>A0A2H1KN22</accession>
<protein>
    <recommendedName>
        <fullName evidence="4">Toxin-antitoxin system</fullName>
    </recommendedName>
</protein>
<gene>
    <name evidence="2" type="ORF">BAURA63_03489</name>
</gene>
<evidence type="ECO:0000313" key="2">
    <source>
        <dbReference type="EMBL" id="SMY00998.1"/>
    </source>
</evidence>
<sequence>MGGMARRSKGDRTATTARFPTEHLERYRTEAHRQGLELSDYLALIMAKAHDLSVPAYLDEQQKEVLPVAV</sequence>
<proteinExistence type="predicted"/>
<name>A0A2H1KN22_BREAU</name>
<reference evidence="2 3" key="1">
    <citation type="submission" date="2017-03" db="EMBL/GenBank/DDBJ databases">
        <authorList>
            <person name="Afonso C.L."/>
            <person name="Miller P.J."/>
            <person name="Scott M.A."/>
            <person name="Spackman E."/>
            <person name="Goraichik I."/>
            <person name="Dimitrov K.M."/>
            <person name="Suarez D.L."/>
            <person name="Swayne D.E."/>
        </authorList>
    </citation>
    <scope>NUCLEOTIDE SEQUENCE [LARGE SCALE GENOMIC DNA]</scope>
    <source>
        <strain evidence="3">6(3)</strain>
    </source>
</reference>
<evidence type="ECO:0000313" key="3">
    <source>
        <dbReference type="Proteomes" id="UP000234327"/>
    </source>
</evidence>
<dbReference type="Proteomes" id="UP000234327">
    <property type="component" value="Unassembled WGS sequence"/>
</dbReference>
<dbReference type="EMBL" id="FXYZ01000026">
    <property type="protein sequence ID" value="SMY00998.1"/>
    <property type="molecule type" value="Genomic_DNA"/>
</dbReference>